<dbReference type="InterPro" id="IPR000060">
    <property type="entry name" value="BCCT_transptr"/>
</dbReference>
<protein>
    <submittedName>
        <fullName evidence="8">Uncharacterized protein</fullName>
    </submittedName>
</protein>
<gene>
    <name evidence="8" type="ORF">NEMVEDRAFT_v1g238795</name>
</gene>
<keyword evidence="2" id="KW-0813">Transport</keyword>
<dbReference type="OMA" id="VHAWAIY"/>
<dbReference type="OrthoDB" id="1045822at2759"/>
<dbReference type="HOGENOM" id="CLU_010118_5_0_1"/>
<feature type="transmembrane region" description="Helical" evidence="7">
    <location>
        <begin position="290"/>
        <end position="308"/>
    </location>
</feature>
<feature type="transmembrane region" description="Helical" evidence="7">
    <location>
        <begin position="641"/>
        <end position="661"/>
    </location>
</feature>
<dbReference type="PROSITE" id="PS01303">
    <property type="entry name" value="BCCT"/>
    <property type="match status" value="1"/>
</dbReference>
<evidence type="ECO:0000256" key="6">
    <source>
        <dbReference type="ARBA" id="ARBA00023136"/>
    </source>
</evidence>
<dbReference type="InParanoid" id="A7RJS9"/>
<dbReference type="Proteomes" id="UP000001593">
    <property type="component" value="Unassembled WGS sequence"/>
</dbReference>
<feature type="transmembrane region" description="Helical" evidence="7">
    <location>
        <begin position="266"/>
        <end position="283"/>
    </location>
</feature>
<keyword evidence="5 7" id="KW-1133">Transmembrane helix</keyword>
<dbReference type="EMBL" id="DS469514">
    <property type="protein sequence ID" value="EDO48321.1"/>
    <property type="molecule type" value="Genomic_DNA"/>
</dbReference>
<name>A7RJS9_NEMVE</name>
<keyword evidence="4 7" id="KW-0812">Transmembrane</keyword>
<evidence type="ECO:0000256" key="4">
    <source>
        <dbReference type="ARBA" id="ARBA00022692"/>
    </source>
</evidence>
<evidence type="ECO:0000256" key="7">
    <source>
        <dbReference type="SAM" id="Phobius"/>
    </source>
</evidence>
<dbReference type="eggNOG" id="ENOG502QRGP">
    <property type="taxonomic scope" value="Eukaryota"/>
</dbReference>
<dbReference type="PANTHER" id="PTHR30047">
    <property type="entry name" value="HIGH-AFFINITY CHOLINE TRANSPORT PROTEIN-RELATED"/>
    <property type="match status" value="1"/>
</dbReference>
<feature type="transmembrane region" description="Helical" evidence="7">
    <location>
        <begin position="461"/>
        <end position="481"/>
    </location>
</feature>
<dbReference type="PhylomeDB" id="A7RJS9"/>
<dbReference type="Pfam" id="PF02028">
    <property type="entry name" value="BCCT"/>
    <property type="match status" value="1"/>
</dbReference>
<dbReference type="AlphaFoldDB" id="A7RJS9"/>
<sequence>MVELHHGDQSHIEKCRTVKFNIGKLRVNFNPVVTAGSAVLIWGLVVFCLVETKVAAAHLPTWTRWVTDKWTWLYIGTQDSWAVFIIVLFFSKYSHLKLAKSDDEEPEFSDGSYFSMLFAAGIGVGLFYFGIAEPVQHYQPGTPGDPSGVWGNRFQGRYSDNQRAQDAINVTLFHWGIHGWIVYTMIGLLLGFLSYRYNMPMTMRTCFYPLLGDKIYGTFGDLIDILSVVCTMFGVCTSLGAGAIQLNDGLNRLNNNIPKSRESQVIIIWGITAIATASVISGIKIGIRRLSEICFALGMFIFFVVFYFDDTWFLLNVFVQSIGYYLQWIVQIGFHTDAFAQLGNAPDGKQAPNWMNDWTIFYWGWWIAWAPFVGVFIARISRGRTIRQFITYTLTVPIIYCIMWFSIFGAIGIKMEREAALAGIQCNSTYGGATSKQSSDGLFRLSCRPSTSMWFDVMDQYGGIGPFLSGISIVGLVLYFVTSSDSGSLVIDSLSANGHPDPPVLQRVFWALTEGACATGLLWTGGSKALSALQAASVSSGLLYTVILNFVCIATWRAVKYDTGDLDFDGPRFTMGIFDIFYAPSVGRFKRLAIAVVAPWWPMAYAAHKVDGSRRWLVMLTIAVPFYGWLLLLALHPLEAGLAYIGWSILMGFVVLGAGIRGKIRERYFIIGNMAEDFFAVLLLYPFAAIQMQEHMMFSKNPHADPGQSPPSTANGGIDAKVKVTVDMNGLNGSNNVFSRPSKLTRDNFSMTSYL</sequence>
<feature type="transmembrane region" description="Helical" evidence="7">
    <location>
        <begin position="29"/>
        <end position="50"/>
    </location>
</feature>
<evidence type="ECO:0000256" key="2">
    <source>
        <dbReference type="ARBA" id="ARBA00022448"/>
    </source>
</evidence>
<feature type="transmembrane region" description="Helical" evidence="7">
    <location>
        <begin position="668"/>
        <end position="688"/>
    </location>
</feature>
<feature type="transmembrane region" description="Helical" evidence="7">
    <location>
        <begin position="616"/>
        <end position="635"/>
    </location>
</feature>
<feature type="transmembrane region" description="Helical" evidence="7">
    <location>
        <begin position="111"/>
        <end position="131"/>
    </location>
</feature>
<feature type="transmembrane region" description="Helical" evidence="7">
    <location>
        <begin position="70"/>
        <end position="90"/>
    </location>
</feature>
<organism evidence="8 9">
    <name type="scientific">Nematostella vectensis</name>
    <name type="common">Starlet sea anemone</name>
    <dbReference type="NCBI Taxonomy" id="45351"/>
    <lineage>
        <taxon>Eukaryota</taxon>
        <taxon>Metazoa</taxon>
        <taxon>Cnidaria</taxon>
        <taxon>Anthozoa</taxon>
        <taxon>Hexacorallia</taxon>
        <taxon>Actiniaria</taxon>
        <taxon>Edwardsiidae</taxon>
        <taxon>Nematostella</taxon>
    </lineage>
</organism>
<accession>A7RJS9</accession>
<evidence type="ECO:0000313" key="8">
    <source>
        <dbReference type="EMBL" id="EDO48321.1"/>
    </source>
</evidence>
<keyword evidence="6 7" id="KW-0472">Membrane</keyword>
<feature type="transmembrane region" description="Helical" evidence="7">
    <location>
        <begin position="177"/>
        <end position="195"/>
    </location>
</feature>
<evidence type="ECO:0000313" key="9">
    <source>
        <dbReference type="Proteomes" id="UP000001593"/>
    </source>
</evidence>
<dbReference type="InterPro" id="IPR018093">
    <property type="entry name" value="BCCT_CS"/>
</dbReference>
<dbReference type="PANTHER" id="PTHR30047:SF7">
    <property type="entry name" value="HIGH-AFFINITY CHOLINE TRANSPORT PROTEIN"/>
    <property type="match status" value="1"/>
</dbReference>
<feature type="transmembrane region" description="Helical" evidence="7">
    <location>
        <begin position="390"/>
        <end position="413"/>
    </location>
</feature>
<feature type="transmembrane region" description="Helical" evidence="7">
    <location>
        <begin position="222"/>
        <end position="246"/>
    </location>
</feature>
<feature type="transmembrane region" description="Helical" evidence="7">
    <location>
        <begin position="360"/>
        <end position="378"/>
    </location>
</feature>
<comment type="subcellular location">
    <subcellularLocation>
        <location evidence="1">Cell membrane</location>
        <topology evidence="1">Multi-pass membrane protein</topology>
    </subcellularLocation>
</comment>
<evidence type="ECO:0000256" key="3">
    <source>
        <dbReference type="ARBA" id="ARBA00022475"/>
    </source>
</evidence>
<proteinExistence type="predicted"/>
<keyword evidence="9" id="KW-1185">Reference proteome</keyword>
<dbReference type="GO" id="GO:0022857">
    <property type="term" value="F:transmembrane transporter activity"/>
    <property type="evidence" value="ECO:0000318"/>
    <property type="project" value="GO_Central"/>
</dbReference>
<reference evidence="8 9" key="1">
    <citation type="journal article" date="2007" name="Science">
        <title>Sea anemone genome reveals ancestral eumetazoan gene repertoire and genomic organization.</title>
        <authorList>
            <person name="Putnam N.H."/>
            <person name="Srivastava M."/>
            <person name="Hellsten U."/>
            <person name="Dirks B."/>
            <person name="Chapman J."/>
            <person name="Salamov A."/>
            <person name="Terry A."/>
            <person name="Shapiro H."/>
            <person name="Lindquist E."/>
            <person name="Kapitonov V.V."/>
            <person name="Jurka J."/>
            <person name="Genikhovich G."/>
            <person name="Grigoriev I.V."/>
            <person name="Lucas S.M."/>
            <person name="Steele R.E."/>
            <person name="Finnerty J.R."/>
            <person name="Technau U."/>
            <person name="Martindale M.Q."/>
            <person name="Rokhsar D.S."/>
        </authorList>
    </citation>
    <scope>NUCLEOTIDE SEQUENCE [LARGE SCALE GENOMIC DNA]</scope>
    <source>
        <strain evidence="9">CH2 X CH6</strain>
    </source>
</reference>
<dbReference type="KEGG" id="nve:5520560"/>
<keyword evidence="3" id="KW-1003">Cell membrane</keyword>
<evidence type="ECO:0000256" key="1">
    <source>
        <dbReference type="ARBA" id="ARBA00004651"/>
    </source>
</evidence>
<dbReference type="GO" id="GO:0005886">
    <property type="term" value="C:plasma membrane"/>
    <property type="evidence" value="ECO:0000318"/>
    <property type="project" value="GO_Central"/>
</dbReference>
<evidence type="ECO:0000256" key="5">
    <source>
        <dbReference type="ARBA" id="ARBA00022989"/>
    </source>
</evidence>